<evidence type="ECO:0000256" key="3">
    <source>
        <dbReference type="ARBA" id="ARBA00022989"/>
    </source>
</evidence>
<protein>
    <recommendedName>
        <fullName evidence="9">G-protein coupled receptors family 1 profile domain-containing protein</fullName>
    </recommendedName>
</protein>
<feature type="transmembrane region" description="Helical" evidence="8">
    <location>
        <begin position="117"/>
        <end position="138"/>
    </location>
</feature>
<feature type="transmembrane region" description="Helical" evidence="8">
    <location>
        <begin position="83"/>
        <end position="105"/>
    </location>
</feature>
<feature type="transmembrane region" description="Helical" evidence="8">
    <location>
        <begin position="227"/>
        <end position="244"/>
    </location>
</feature>
<keyword evidence="4" id="KW-0297">G-protein coupled receptor</keyword>
<dbReference type="Pfam" id="PF00001">
    <property type="entry name" value="7tm_1"/>
    <property type="match status" value="1"/>
</dbReference>
<dbReference type="GO" id="GO:0004930">
    <property type="term" value="F:G protein-coupled receptor activity"/>
    <property type="evidence" value="ECO:0007669"/>
    <property type="project" value="UniProtKB-KW"/>
</dbReference>
<dbReference type="GO" id="GO:0016020">
    <property type="term" value="C:membrane"/>
    <property type="evidence" value="ECO:0007669"/>
    <property type="project" value="UniProtKB-SubCell"/>
</dbReference>
<sequence length="245" mass="26338">MTSMTSLINTTHALNVTDVVTHAVNVTDVVNVTNAVNLSDDLNVTGAPNVTEVANVTEAVNVTRAVNVTQPTLPNGEPGVDQISYLSALGVMLFIGVVGNSSVILGVLADRSLRTPTFVVIGSLALADMLFVGLRIPIEMFFMITSSNWPYGALSCKFLTYGRMVPAYAASYHLVLLALVRYYLLSRPLKSIHTLTVRRTAFASLALWVFFLAALSPLLVFTEVQSASGVHTCTIVCVGTCWVLR</sequence>
<keyword evidence="3 8" id="KW-1133">Transmembrane helix</keyword>
<dbReference type="CDD" id="cd00637">
    <property type="entry name" value="7tm_classA_rhodopsin-like"/>
    <property type="match status" value="1"/>
</dbReference>
<dbReference type="AlphaFoldDB" id="A0ABD0KKI4"/>
<dbReference type="InterPro" id="IPR000276">
    <property type="entry name" value="GPCR_Rhodpsn"/>
</dbReference>
<dbReference type="SUPFAM" id="SSF81321">
    <property type="entry name" value="Family A G protein-coupled receptor-like"/>
    <property type="match status" value="1"/>
</dbReference>
<name>A0ABD0KKI4_9CAEN</name>
<dbReference type="PRINTS" id="PR00237">
    <property type="entry name" value="GPCRRHODOPSN"/>
</dbReference>
<gene>
    <name evidence="10" type="ORF">BaRGS_00021323</name>
</gene>
<reference evidence="10 11" key="1">
    <citation type="journal article" date="2023" name="Sci. Data">
        <title>Genome assembly of the Korean intertidal mud-creeper Batillaria attramentaria.</title>
        <authorList>
            <person name="Patra A.K."/>
            <person name="Ho P.T."/>
            <person name="Jun S."/>
            <person name="Lee S.J."/>
            <person name="Kim Y."/>
            <person name="Won Y.J."/>
        </authorList>
    </citation>
    <scope>NUCLEOTIDE SEQUENCE [LARGE SCALE GENOMIC DNA]</scope>
    <source>
        <strain evidence="10">Wonlab-2016</strain>
    </source>
</reference>
<dbReference type="InterPro" id="IPR017452">
    <property type="entry name" value="GPCR_Rhodpsn_7TM"/>
</dbReference>
<evidence type="ECO:0000256" key="6">
    <source>
        <dbReference type="ARBA" id="ARBA00023170"/>
    </source>
</evidence>
<organism evidence="10 11">
    <name type="scientific">Batillaria attramentaria</name>
    <dbReference type="NCBI Taxonomy" id="370345"/>
    <lineage>
        <taxon>Eukaryota</taxon>
        <taxon>Metazoa</taxon>
        <taxon>Spiralia</taxon>
        <taxon>Lophotrochozoa</taxon>
        <taxon>Mollusca</taxon>
        <taxon>Gastropoda</taxon>
        <taxon>Caenogastropoda</taxon>
        <taxon>Sorbeoconcha</taxon>
        <taxon>Cerithioidea</taxon>
        <taxon>Batillariidae</taxon>
        <taxon>Batillaria</taxon>
    </lineage>
</organism>
<feature type="domain" description="G-protein coupled receptors family 1 profile" evidence="9">
    <location>
        <begin position="99"/>
        <end position="245"/>
    </location>
</feature>
<evidence type="ECO:0000313" key="11">
    <source>
        <dbReference type="Proteomes" id="UP001519460"/>
    </source>
</evidence>
<dbReference type="PROSITE" id="PS50262">
    <property type="entry name" value="G_PROTEIN_RECEP_F1_2"/>
    <property type="match status" value="1"/>
</dbReference>
<evidence type="ECO:0000256" key="7">
    <source>
        <dbReference type="ARBA" id="ARBA00023224"/>
    </source>
</evidence>
<keyword evidence="7" id="KW-0807">Transducer</keyword>
<evidence type="ECO:0000256" key="5">
    <source>
        <dbReference type="ARBA" id="ARBA00023136"/>
    </source>
</evidence>
<dbReference type="PANTHER" id="PTHR24243:SF224">
    <property type="entry name" value="G-PROTEIN COUPLED RECEPTOR 19-RELATED"/>
    <property type="match status" value="1"/>
</dbReference>
<evidence type="ECO:0000313" key="10">
    <source>
        <dbReference type="EMBL" id="KAK7487482.1"/>
    </source>
</evidence>
<keyword evidence="5 8" id="KW-0472">Membrane</keyword>
<keyword evidence="11" id="KW-1185">Reference proteome</keyword>
<evidence type="ECO:0000256" key="2">
    <source>
        <dbReference type="ARBA" id="ARBA00022692"/>
    </source>
</evidence>
<evidence type="ECO:0000256" key="4">
    <source>
        <dbReference type="ARBA" id="ARBA00023040"/>
    </source>
</evidence>
<evidence type="ECO:0000256" key="8">
    <source>
        <dbReference type="SAM" id="Phobius"/>
    </source>
</evidence>
<comment type="subcellular location">
    <subcellularLocation>
        <location evidence="1">Membrane</location>
        <topology evidence="1">Multi-pass membrane protein</topology>
    </subcellularLocation>
</comment>
<accession>A0ABD0KKI4</accession>
<keyword evidence="6" id="KW-0675">Receptor</keyword>
<evidence type="ECO:0000259" key="9">
    <source>
        <dbReference type="PROSITE" id="PS50262"/>
    </source>
</evidence>
<comment type="caution">
    <text evidence="10">The sequence shown here is derived from an EMBL/GenBank/DDBJ whole genome shotgun (WGS) entry which is preliminary data.</text>
</comment>
<feature type="transmembrane region" description="Helical" evidence="8">
    <location>
        <begin position="201"/>
        <end position="221"/>
    </location>
</feature>
<dbReference type="PANTHER" id="PTHR24243">
    <property type="entry name" value="G-PROTEIN COUPLED RECEPTOR"/>
    <property type="match status" value="1"/>
</dbReference>
<dbReference type="Gene3D" id="1.20.1070.10">
    <property type="entry name" value="Rhodopsin 7-helix transmembrane proteins"/>
    <property type="match status" value="1"/>
</dbReference>
<keyword evidence="2 8" id="KW-0812">Transmembrane</keyword>
<proteinExistence type="predicted"/>
<evidence type="ECO:0000256" key="1">
    <source>
        <dbReference type="ARBA" id="ARBA00004141"/>
    </source>
</evidence>
<dbReference type="EMBL" id="JACVVK020000164">
    <property type="protein sequence ID" value="KAK7487482.1"/>
    <property type="molecule type" value="Genomic_DNA"/>
</dbReference>
<feature type="transmembrane region" description="Helical" evidence="8">
    <location>
        <begin position="158"/>
        <end position="180"/>
    </location>
</feature>
<dbReference type="Proteomes" id="UP001519460">
    <property type="component" value="Unassembled WGS sequence"/>
</dbReference>